<keyword evidence="3" id="KW-1185">Reference proteome</keyword>
<dbReference type="InterPro" id="IPR050138">
    <property type="entry name" value="DHOase/Allantoinase_Hydrolase"/>
</dbReference>
<dbReference type="Pfam" id="PF01979">
    <property type="entry name" value="Amidohydro_1"/>
    <property type="match status" value="1"/>
</dbReference>
<dbReference type="GO" id="GO:0006145">
    <property type="term" value="P:purine nucleobase catabolic process"/>
    <property type="evidence" value="ECO:0007669"/>
    <property type="project" value="TreeGrafter"/>
</dbReference>
<evidence type="ECO:0000259" key="1">
    <source>
        <dbReference type="Pfam" id="PF01979"/>
    </source>
</evidence>
<gene>
    <name evidence="2" type="ORF">CONPUDRAFT_151991</name>
</gene>
<dbReference type="RefSeq" id="XP_007766854.1">
    <property type="nucleotide sequence ID" value="XM_007768664.1"/>
</dbReference>
<feature type="domain" description="Amidohydrolase-related" evidence="1">
    <location>
        <begin position="286"/>
        <end position="377"/>
    </location>
</feature>
<sequence length="810" mass="87710">MDQGLIRHVGHVGDELIQGLKDIIVYDVAGKWVTPGIIDMHSHIGVLSLPILEGSDDTNSMNGLIQPWLRSLDGLNTHDDSYRLSIAGGLTTSLVLPGSSNAIGGQAFVIKLRSTHERTPSSMALELPFAENGTVLDANSPPRWRYMKHAFGENPKTAYGNTRMDNIWALREAYETARKVKEQQDDFCSRVLDDSWRGIGQFPEDFRWEALVDVLRGRVKVHAHCYEALDLEALVRLTNEFKFPLAAFHHAHEAYLVPDLLKQTYGGAPAIALFAINARYKREAYRGSQYAPRVLVDNGLDVVMKSDHPVMNSRYLVHEAQQAHFYGLDDDLALASVTSTPAKVLGLDHRIGYLRPGYDADLVLWDGHPLALGATPLQVWIDGLPQLNSNDTYLQGPSKAEAPITPNFDNEVMLAAVNDGLPPLNPRKPHTDSVVFSNISTILVRRQQTIEELYSATIASGPGYLVVDKNGAIVCQGSWIICSDDLVSTTDTEWIDLQGGSIVPGLTTFGSALGLQDILDEPTTNDGSVADVFDVVPSILGKIGAARAVDGLQFGTRDALLAYRAGVTAAVVAPRGEGLLSGHAAAFATGASHRLETGAVLYTSAGVHVSVRHYDSGPSVSTQVGVLRSLLLQTHAESETFVDVLKGKTPLVVKVDNADIIATLIELKREVEEETRVSLQVTIVGAAEAHILADELAAANIGVIVTSPRPFPLDWESKRTAGVMVGIGVKHQAFAGNTRFDLGWSWLEDQEYISHLDALAMATVNIERLLGVESDSAQDDVLAVRGGSLLDFSGKVVGIFSSRRGAVDLL</sequence>
<dbReference type="PANTHER" id="PTHR43668:SF5">
    <property type="entry name" value="AMIDOHYDROLASE 3 DOMAIN-CONTAINING PROTEIN"/>
    <property type="match status" value="1"/>
</dbReference>
<dbReference type="InterPro" id="IPR032466">
    <property type="entry name" value="Metal_Hydrolase"/>
</dbReference>
<organism evidence="2 3">
    <name type="scientific">Coniophora puteana (strain RWD-64-598)</name>
    <name type="common">Brown rot fungus</name>
    <dbReference type="NCBI Taxonomy" id="741705"/>
    <lineage>
        <taxon>Eukaryota</taxon>
        <taxon>Fungi</taxon>
        <taxon>Dikarya</taxon>
        <taxon>Basidiomycota</taxon>
        <taxon>Agaricomycotina</taxon>
        <taxon>Agaricomycetes</taxon>
        <taxon>Agaricomycetidae</taxon>
        <taxon>Boletales</taxon>
        <taxon>Coniophorineae</taxon>
        <taxon>Coniophoraceae</taxon>
        <taxon>Coniophora</taxon>
    </lineage>
</organism>
<dbReference type="SUPFAM" id="SSF51556">
    <property type="entry name" value="Metallo-dependent hydrolases"/>
    <property type="match status" value="1"/>
</dbReference>
<evidence type="ECO:0000313" key="3">
    <source>
        <dbReference type="Proteomes" id="UP000053558"/>
    </source>
</evidence>
<dbReference type="Proteomes" id="UP000053558">
    <property type="component" value="Unassembled WGS sequence"/>
</dbReference>
<comment type="caution">
    <text evidence="2">The sequence shown here is derived from an EMBL/GenBank/DDBJ whole genome shotgun (WGS) entry which is preliminary data.</text>
</comment>
<evidence type="ECO:0000313" key="2">
    <source>
        <dbReference type="EMBL" id="EIW82932.1"/>
    </source>
</evidence>
<dbReference type="GO" id="GO:0005737">
    <property type="term" value="C:cytoplasm"/>
    <property type="evidence" value="ECO:0007669"/>
    <property type="project" value="TreeGrafter"/>
</dbReference>
<protein>
    <submittedName>
        <fullName evidence="2">Carbohydrate esterase family 9 protein</fullName>
    </submittedName>
</protein>
<accession>A0A5M3MUT0</accession>
<dbReference type="OrthoDB" id="10258955at2759"/>
<name>A0A5M3MUT0_CONPW</name>
<dbReference type="EMBL" id="JH711576">
    <property type="protein sequence ID" value="EIW82932.1"/>
    <property type="molecule type" value="Genomic_DNA"/>
</dbReference>
<dbReference type="AlphaFoldDB" id="A0A5M3MUT0"/>
<dbReference type="GO" id="GO:0004038">
    <property type="term" value="F:allantoinase activity"/>
    <property type="evidence" value="ECO:0007669"/>
    <property type="project" value="TreeGrafter"/>
</dbReference>
<reference evidence="3" key="1">
    <citation type="journal article" date="2012" name="Science">
        <title>The Paleozoic origin of enzymatic lignin decomposition reconstructed from 31 fungal genomes.</title>
        <authorList>
            <person name="Floudas D."/>
            <person name="Binder M."/>
            <person name="Riley R."/>
            <person name="Barry K."/>
            <person name="Blanchette R.A."/>
            <person name="Henrissat B."/>
            <person name="Martinez A.T."/>
            <person name="Otillar R."/>
            <person name="Spatafora J.W."/>
            <person name="Yadav J.S."/>
            <person name="Aerts A."/>
            <person name="Benoit I."/>
            <person name="Boyd A."/>
            <person name="Carlson A."/>
            <person name="Copeland A."/>
            <person name="Coutinho P.M."/>
            <person name="de Vries R.P."/>
            <person name="Ferreira P."/>
            <person name="Findley K."/>
            <person name="Foster B."/>
            <person name="Gaskell J."/>
            <person name="Glotzer D."/>
            <person name="Gorecki P."/>
            <person name="Heitman J."/>
            <person name="Hesse C."/>
            <person name="Hori C."/>
            <person name="Igarashi K."/>
            <person name="Jurgens J.A."/>
            <person name="Kallen N."/>
            <person name="Kersten P."/>
            <person name="Kohler A."/>
            <person name="Kuees U."/>
            <person name="Kumar T.K.A."/>
            <person name="Kuo A."/>
            <person name="LaButti K."/>
            <person name="Larrondo L.F."/>
            <person name="Lindquist E."/>
            <person name="Ling A."/>
            <person name="Lombard V."/>
            <person name="Lucas S."/>
            <person name="Lundell T."/>
            <person name="Martin R."/>
            <person name="McLaughlin D.J."/>
            <person name="Morgenstern I."/>
            <person name="Morin E."/>
            <person name="Murat C."/>
            <person name="Nagy L.G."/>
            <person name="Nolan M."/>
            <person name="Ohm R.A."/>
            <person name="Patyshakuliyeva A."/>
            <person name="Rokas A."/>
            <person name="Ruiz-Duenas F.J."/>
            <person name="Sabat G."/>
            <person name="Salamov A."/>
            <person name="Samejima M."/>
            <person name="Schmutz J."/>
            <person name="Slot J.C."/>
            <person name="St John F."/>
            <person name="Stenlid J."/>
            <person name="Sun H."/>
            <person name="Sun S."/>
            <person name="Syed K."/>
            <person name="Tsang A."/>
            <person name="Wiebenga A."/>
            <person name="Young D."/>
            <person name="Pisabarro A."/>
            <person name="Eastwood D.C."/>
            <person name="Martin F."/>
            <person name="Cullen D."/>
            <person name="Grigoriev I.V."/>
            <person name="Hibbett D.S."/>
        </authorList>
    </citation>
    <scope>NUCLEOTIDE SEQUENCE [LARGE SCALE GENOMIC DNA]</scope>
    <source>
        <strain evidence="3">RWD-64-598 SS2</strain>
    </source>
</reference>
<dbReference type="OMA" id="WESKRTA"/>
<dbReference type="InterPro" id="IPR006680">
    <property type="entry name" value="Amidohydro-rel"/>
</dbReference>
<dbReference type="InterPro" id="IPR011059">
    <property type="entry name" value="Metal-dep_hydrolase_composite"/>
</dbReference>
<dbReference type="PANTHER" id="PTHR43668">
    <property type="entry name" value="ALLANTOINASE"/>
    <property type="match status" value="1"/>
</dbReference>
<dbReference type="KEGG" id="cput:CONPUDRAFT_151991"/>
<dbReference type="SUPFAM" id="SSF51338">
    <property type="entry name" value="Composite domain of metallo-dependent hydrolases"/>
    <property type="match status" value="1"/>
</dbReference>
<dbReference type="GeneID" id="19202943"/>
<proteinExistence type="predicted"/>
<dbReference type="Gene3D" id="3.20.20.140">
    <property type="entry name" value="Metal-dependent hydrolases"/>
    <property type="match status" value="2"/>
</dbReference>